<feature type="compositionally biased region" description="Basic residues" evidence="1">
    <location>
        <begin position="141"/>
        <end position="150"/>
    </location>
</feature>
<dbReference type="Proteomes" id="UP000326831">
    <property type="component" value="Chromosome"/>
</dbReference>
<evidence type="ECO:0000256" key="1">
    <source>
        <dbReference type="SAM" id="MobiDB-lite"/>
    </source>
</evidence>
<feature type="compositionally biased region" description="Basic residues" evidence="1">
    <location>
        <begin position="180"/>
        <end position="191"/>
    </location>
</feature>
<dbReference type="Pfam" id="PF13276">
    <property type="entry name" value="HTH_21"/>
    <property type="match status" value="1"/>
</dbReference>
<feature type="domain" description="HTH-like" evidence="2">
    <location>
        <begin position="111"/>
        <end position="150"/>
    </location>
</feature>
<evidence type="ECO:0000313" key="3">
    <source>
        <dbReference type="EMBL" id="QEU81629.1"/>
    </source>
</evidence>
<reference evidence="3 4" key="1">
    <citation type="submission" date="2017-09" db="EMBL/GenBank/DDBJ databases">
        <authorList>
            <person name="Lee N."/>
            <person name="Cho B.-K."/>
        </authorList>
    </citation>
    <scope>NUCLEOTIDE SEQUENCE [LARGE SCALE GENOMIC DNA]</scope>
    <source>
        <strain evidence="3 4">ATCC 27467</strain>
    </source>
</reference>
<sequence length="191" mass="21138">MGGPHPAPAQRRREPRQTPALRHRRARPVGPAPALRRPRLRADGVPSPPRPRHLAAGRRVTADETAEQRPHGRHDTTPQARPEAQTHGRRTVADRAGRHVGRRPPRRPDEAVHQESDGTHGAPRIIAELRQDSGEAVNHQRVTRISRRRGGVVPASMEDSSPALVISNRPTTCGQGACKRSSRRPCPRARR</sequence>
<dbReference type="KEGG" id="ssub:CP968_28095"/>
<dbReference type="EMBL" id="CP023701">
    <property type="protein sequence ID" value="QEU81629.1"/>
    <property type="molecule type" value="Genomic_DNA"/>
</dbReference>
<proteinExistence type="predicted"/>
<accession>A0A5P2UTG2</accession>
<dbReference type="InterPro" id="IPR025948">
    <property type="entry name" value="HTH-like_dom"/>
</dbReference>
<feature type="region of interest" description="Disordered" evidence="1">
    <location>
        <begin position="1"/>
        <end position="191"/>
    </location>
</feature>
<gene>
    <name evidence="3" type="ORF">CP968_28095</name>
</gene>
<feature type="compositionally biased region" description="Basic and acidic residues" evidence="1">
    <location>
        <begin position="60"/>
        <end position="76"/>
    </location>
</feature>
<organism evidence="3 4">
    <name type="scientific">Streptomyces subrutilus</name>
    <dbReference type="NCBI Taxonomy" id="36818"/>
    <lineage>
        <taxon>Bacteria</taxon>
        <taxon>Bacillati</taxon>
        <taxon>Actinomycetota</taxon>
        <taxon>Actinomycetes</taxon>
        <taxon>Kitasatosporales</taxon>
        <taxon>Streptomycetaceae</taxon>
        <taxon>Streptomyces</taxon>
    </lineage>
</organism>
<dbReference type="OrthoDB" id="4330255at2"/>
<protein>
    <submittedName>
        <fullName evidence="3">Transposase</fullName>
    </submittedName>
</protein>
<name>A0A5P2UTG2_9ACTN</name>
<keyword evidence="4" id="KW-1185">Reference proteome</keyword>
<feature type="compositionally biased region" description="Basic and acidic residues" evidence="1">
    <location>
        <begin position="106"/>
        <end position="118"/>
    </location>
</feature>
<dbReference type="AlphaFoldDB" id="A0A5P2UTG2"/>
<evidence type="ECO:0000259" key="2">
    <source>
        <dbReference type="Pfam" id="PF13276"/>
    </source>
</evidence>
<evidence type="ECO:0000313" key="4">
    <source>
        <dbReference type="Proteomes" id="UP000326831"/>
    </source>
</evidence>